<keyword evidence="6" id="KW-0414">Isoprene biosynthesis</keyword>
<proteinExistence type="inferred from homology"/>
<evidence type="ECO:0000313" key="9">
    <source>
        <dbReference type="EMBL" id="SVB36749.1"/>
    </source>
</evidence>
<evidence type="ECO:0000256" key="4">
    <source>
        <dbReference type="ARBA" id="ARBA00012579"/>
    </source>
</evidence>
<organism evidence="9">
    <name type="scientific">marine metagenome</name>
    <dbReference type="NCBI Taxonomy" id="408172"/>
    <lineage>
        <taxon>unclassified sequences</taxon>
        <taxon>metagenomes</taxon>
        <taxon>ecological metagenomes</taxon>
    </lineage>
</organism>
<evidence type="ECO:0000256" key="3">
    <source>
        <dbReference type="ARBA" id="ARBA00004709"/>
    </source>
</evidence>
<reference evidence="9" key="1">
    <citation type="submission" date="2018-05" db="EMBL/GenBank/DDBJ databases">
        <authorList>
            <person name="Lanie J.A."/>
            <person name="Ng W.-L."/>
            <person name="Kazmierczak K.M."/>
            <person name="Andrzejewski T.M."/>
            <person name="Davidsen T.M."/>
            <person name="Wayne K.J."/>
            <person name="Tettelin H."/>
            <person name="Glass J.I."/>
            <person name="Rusch D."/>
            <person name="Podicherti R."/>
            <person name="Tsui H.-C.T."/>
            <person name="Winkler M.E."/>
        </authorList>
    </citation>
    <scope>NUCLEOTIDE SEQUENCE</scope>
</reference>
<dbReference type="Pfam" id="PF02542">
    <property type="entry name" value="YgbB"/>
    <property type="match status" value="1"/>
</dbReference>
<feature type="domain" description="2-C-methyl-D-erythritol 2,4-cyclodiphosphate synthase" evidence="8">
    <location>
        <begin position="4"/>
        <end position="156"/>
    </location>
</feature>
<dbReference type="FunFam" id="3.30.1330.50:FF:000001">
    <property type="entry name" value="2-C-methyl-D-erythritol 2,4-cyclodiphosphate synthase"/>
    <property type="match status" value="1"/>
</dbReference>
<evidence type="ECO:0000256" key="7">
    <source>
        <dbReference type="ARBA" id="ARBA00023239"/>
    </source>
</evidence>
<dbReference type="EC" id="4.6.1.12" evidence="4"/>
<evidence type="ECO:0000256" key="6">
    <source>
        <dbReference type="ARBA" id="ARBA00023229"/>
    </source>
</evidence>
<name>A0A382DF21_9ZZZZ</name>
<dbReference type="HAMAP" id="MF_00107">
    <property type="entry name" value="IspF"/>
    <property type="match status" value="1"/>
</dbReference>
<evidence type="ECO:0000256" key="2">
    <source>
        <dbReference type="ARBA" id="ARBA00001968"/>
    </source>
</evidence>
<dbReference type="PANTHER" id="PTHR43181:SF1">
    <property type="entry name" value="2-C-METHYL-D-ERYTHRITOL 2,4-CYCLODIPHOSPHATE SYNTHASE, CHLOROPLASTIC"/>
    <property type="match status" value="1"/>
</dbReference>
<dbReference type="InterPro" id="IPR003526">
    <property type="entry name" value="MECDP_synthase"/>
</dbReference>
<sequence length="160" mass="17002">MPTRIGNGFDVHQLEAGTPLIIGGVSIPFHKGSKGHSDGDVLYHAMVDALLGSLALGDIGMHFPSDDARWKDADSRKFLEHAFSLIKEKGYSVNNVDSVIILQKPALAPHILGMRKNIAQILSTDLAQISVKATTTDNLGYIGKGEGIAATAVVLISNES</sequence>
<dbReference type="GO" id="GO:0008685">
    <property type="term" value="F:2-C-methyl-D-erythritol 2,4-cyclodiphosphate synthase activity"/>
    <property type="evidence" value="ECO:0007669"/>
    <property type="project" value="UniProtKB-EC"/>
</dbReference>
<dbReference type="PROSITE" id="PS01350">
    <property type="entry name" value="ISPF"/>
    <property type="match status" value="1"/>
</dbReference>
<protein>
    <recommendedName>
        <fullName evidence="4">2-C-methyl-D-erythritol 2,4-cyclodiphosphate synthase</fullName>
        <ecNumber evidence="4">4.6.1.12</ecNumber>
    </recommendedName>
</protein>
<dbReference type="SUPFAM" id="SSF69765">
    <property type="entry name" value="IpsF-like"/>
    <property type="match status" value="1"/>
</dbReference>
<evidence type="ECO:0000259" key="8">
    <source>
        <dbReference type="Pfam" id="PF02542"/>
    </source>
</evidence>
<dbReference type="GO" id="GO:0046872">
    <property type="term" value="F:metal ion binding"/>
    <property type="evidence" value="ECO:0007669"/>
    <property type="project" value="UniProtKB-KW"/>
</dbReference>
<dbReference type="PANTHER" id="PTHR43181">
    <property type="entry name" value="2-C-METHYL-D-ERYTHRITOL 2,4-CYCLODIPHOSPHATE SYNTHASE, CHLOROPLASTIC"/>
    <property type="match status" value="1"/>
</dbReference>
<comment type="catalytic activity">
    <reaction evidence="1">
        <text>4-CDP-2-C-methyl-D-erythritol 2-phosphate = 2-C-methyl-D-erythritol 2,4-cyclic diphosphate + CMP</text>
        <dbReference type="Rhea" id="RHEA:23864"/>
        <dbReference type="ChEBI" id="CHEBI:57919"/>
        <dbReference type="ChEBI" id="CHEBI:58483"/>
        <dbReference type="ChEBI" id="CHEBI:60377"/>
        <dbReference type="EC" id="4.6.1.12"/>
    </reaction>
</comment>
<comment type="cofactor">
    <cofactor evidence="2">
        <name>a divalent metal cation</name>
        <dbReference type="ChEBI" id="CHEBI:60240"/>
    </cofactor>
</comment>
<keyword evidence="5" id="KW-0479">Metal-binding</keyword>
<dbReference type="UniPathway" id="UPA00056">
    <property type="reaction ID" value="UER00095"/>
</dbReference>
<dbReference type="AlphaFoldDB" id="A0A382DF21"/>
<accession>A0A382DF21</accession>
<dbReference type="Gene3D" id="3.30.1330.50">
    <property type="entry name" value="2-C-methyl-D-erythritol 2,4-cyclodiphosphate synthase"/>
    <property type="match status" value="1"/>
</dbReference>
<dbReference type="InterPro" id="IPR020555">
    <property type="entry name" value="MECDP_synthase_CS"/>
</dbReference>
<keyword evidence="7" id="KW-0456">Lyase</keyword>
<gene>
    <name evidence="9" type="ORF">METZ01_LOCUS189603</name>
</gene>
<dbReference type="EMBL" id="UINC01038962">
    <property type="protein sequence ID" value="SVB36749.1"/>
    <property type="molecule type" value="Genomic_DNA"/>
</dbReference>
<dbReference type="InterPro" id="IPR036571">
    <property type="entry name" value="MECDP_synthase_sf"/>
</dbReference>
<dbReference type="NCBIfam" id="TIGR00151">
    <property type="entry name" value="ispF"/>
    <property type="match status" value="1"/>
</dbReference>
<evidence type="ECO:0000256" key="5">
    <source>
        <dbReference type="ARBA" id="ARBA00022723"/>
    </source>
</evidence>
<comment type="pathway">
    <text evidence="3">Isoprenoid biosynthesis; isopentenyl diphosphate biosynthesis via DXP pathway; isopentenyl diphosphate from 1-deoxy-D-xylulose 5-phosphate: step 4/6.</text>
</comment>
<dbReference type="CDD" id="cd00554">
    <property type="entry name" value="MECDP_synthase"/>
    <property type="match status" value="1"/>
</dbReference>
<dbReference type="GO" id="GO:0016114">
    <property type="term" value="P:terpenoid biosynthetic process"/>
    <property type="evidence" value="ECO:0007669"/>
    <property type="project" value="InterPro"/>
</dbReference>
<evidence type="ECO:0000256" key="1">
    <source>
        <dbReference type="ARBA" id="ARBA00000200"/>
    </source>
</evidence>
<dbReference type="GO" id="GO:0019288">
    <property type="term" value="P:isopentenyl diphosphate biosynthetic process, methylerythritol 4-phosphate pathway"/>
    <property type="evidence" value="ECO:0007669"/>
    <property type="project" value="UniProtKB-UniPathway"/>
</dbReference>